<dbReference type="CDD" id="cd00038">
    <property type="entry name" value="CAP_ED"/>
    <property type="match status" value="1"/>
</dbReference>
<evidence type="ECO:0000259" key="4">
    <source>
        <dbReference type="PROSITE" id="PS50042"/>
    </source>
</evidence>
<proteinExistence type="predicted"/>
<dbReference type="PRINTS" id="PR00368">
    <property type="entry name" value="FADPNR"/>
</dbReference>
<feature type="domain" description="Cyclic nucleotide-binding" evidence="4">
    <location>
        <begin position="18"/>
        <end position="138"/>
    </location>
</feature>
<reference evidence="6" key="1">
    <citation type="submission" date="2016-08" db="EMBL/GenBank/DDBJ databases">
        <authorList>
            <person name="Varghese N."/>
            <person name="Submissions Spin"/>
        </authorList>
    </citation>
    <scope>NUCLEOTIDE SEQUENCE [LARGE SCALE GENOMIC DNA]</scope>
    <source>
        <strain evidence="6">HAMBI 2971</strain>
    </source>
</reference>
<dbReference type="GO" id="GO:0016491">
    <property type="term" value="F:oxidoreductase activity"/>
    <property type="evidence" value="ECO:0007669"/>
    <property type="project" value="UniProtKB-KW"/>
</dbReference>
<dbReference type="InterPro" id="IPR050097">
    <property type="entry name" value="Ferredoxin-NADP_redctase_2"/>
</dbReference>
<dbReference type="SUPFAM" id="SSF51206">
    <property type="entry name" value="cAMP-binding domain-like"/>
    <property type="match status" value="1"/>
</dbReference>
<dbReference type="EMBL" id="FMAH01000002">
    <property type="protein sequence ID" value="SCB10766.1"/>
    <property type="molecule type" value="Genomic_DNA"/>
</dbReference>
<organism evidence="5 6">
    <name type="scientific">Rhizobium miluonense</name>
    <dbReference type="NCBI Taxonomy" id="411945"/>
    <lineage>
        <taxon>Bacteria</taxon>
        <taxon>Pseudomonadati</taxon>
        <taxon>Pseudomonadota</taxon>
        <taxon>Alphaproteobacteria</taxon>
        <taxon>Hyphomicrobiales</taxon>
        <taxon>Rhizobiaceae</taxon>
        <taxon>Rhizobium/Agrobacterium group</taxon>
        <taxon>Rhizobium</taxon>
    </lineage>
</organism>
<dbReference type="Gene3D" id="3.50.50.60">
    <property type="entry name" value="FAD/NAD(P)-binding domain"/>
    <property type="match status" value="2"/>
</dbReference>
<dbReference type="Pfam" id="PF07992">
    <property type="entry name" value="Pyr_redox_2"/>
    <property type="match status" value="1"/>
</dbReference>
<gene>
    <name evidence="5" type="ORF">GA0061102_10025</name>
</gene>
<dbReference type="InterPro" id="IPR000595">
    <property type="entry name" value="cNMP-bd_dom"/>
</dbReference>
<dbReference type="InterPro" id="IPR023753">
    <property type="entry name" value="FAD/NAD-binding_dom"/>
</dbReference>
<dbReference type="RefSeq" id="WP_092843720.1">
    <property type="nucleotide sequence ID" value="NZ_FMAH01000002.1"/>
</dbReference>
<dbReference type="OrthoDB" id="9786503at2"/>
<dbReference type="SMART" id="SM00100">
    <property type="entry name" value="cNMP"/>
    <property type="match status" value="1"/>
</dbReference>
<dbReference type="PRINTS" id="PR00469">
    <property type="entry name" value="PNDRDTASEII"/>
</dbReference>
<dbReference type="SUPFAM" id="SSF51905">
    <property type="entry name" value="FAD/NAD(P)-binding domain"/>
    <property type="match status" value="1"/>
</dbReference>
<name>A0A1C3U5N3_9HYPH</name>
<dbReference type="PANTHER" id="PTHR48105">
    <property type="entry name" value="THIOREDOXIN REDUCTASE 1-RELATED-RELATED"/>
    <property type="match status" value="1"/>
</dbReference>
<evidence type="ECO:0000256" key="3">
    <source>
        <dbReference type="ARBA" id="ARBA00023002"/>
    </source>
</evidence>
<dbReference type="InterPro" id="IPR014710">
    <property type="entry name" value="RmlC-like_jellyroll"/>
</dbReference>
<sequence>MDDPVIDPTDPWHRTAQTFPHLSEEMIARVRAYGSEEHYVEDRVLFARGDRAIDFFLVLDGRVRITFDDIRGGQEQLYTYESGQFTGEQNLFNTKKILLTGIADAGTRVLRIANADFRAFLTGEPDISEIIMRAFILRRVGFIKHGRGGVFLLGRPENRDFMRLQTFLTRNGYPVEQAAIGDDPAADEMTARFGLGVEDLPAVIGADGLLLRNPTYHELADCLGIAEPPEADIVYDVAIAGAGPAGLAAAVYAASEGLRTIVFEPLAPGGQAGTSSKIENYLGFPTGISGQALSGRAHIQAQKFGARIVVSRAVVSADCSTHPYLLTLEDGKTIRTKTIVVATGARYRRLNVPGYERFEGQGVHYAATAMEARICQNQEVVIVGGGNAAGQAAIYLSRMARHVHMLLRRDIAVTMSDYLVQRINSSPRITVHTECEILALLGGDALEDIHWRDRRTGKATCLSASHLFVMIGAEPNTAWLNGCLDLDHNGFVMTGFAGADNLATVPYATSRPGIFAVGDVRAGSIKRVASAVGEGSVVVHSIHQFLQQAG</sequence>
<dbReference type="InterPro" id="IPR036188">
    <property type="entry name" value="FAD/NAD-bd_sf"/>
</dbReference>
<keyword evidence="3" id="KW-0560">Oxidoreductase</keyword>
<dbReference type="InterPro" id="IPR018490">
    <property type="entry name" value="cNMP-bd_dom_sf"/>
</dbReference>
<evidence type="ECO:0000313" key="6">
    <source>
        <dbReference type="Proteomes" id="UP000199435"/>
    </source>
</evidence>
<keyword evidence="6" id="KW-1185">Reference proteome</keyword>
<evidence type="ECO:0000256" key="2">
    <source>
        <dbReference type="ARBA" id="ARBA00022630"/>
    </source>
</evidence>
<evidence type="ECO:0000256" key="1">
    <source>
        <dbReference type="ARBA" id="ARBA00018719"/>
    </source>
</evidence>
<protein>
    <recommendedName>
        <fullName evidence="1">Thioredoxin reductase</fullName>
    </recommendedName>
</protein>
<dbReference type="STRING" id="411945.GA0061102_10025"/>
<dbReference type="Gene3D" id="2.60.120.10">
    <property type="entry name" value="Jelly Rolls"/>
    <property type="match status" value="1"/>
</dbReference>
<dbReference type="AlphaFoldDB" id="A0A1C3U5N3"/>
<accession>A0A1C3U5N3</accession>
<dbReference type="Proteomes" id="UP000199435">
    <property type="component" value="Unassembled WGS sequence"/>
</dbReference>
<dbReference type="Pfam" id="PF00027">
    <property type="entry name" value="cNMP_binding"/>
    <property type="match status" value="1"/>
</dbReference>
<dbReference type="PROSITE" id="PS50042">
    <property type="entry name" value="CNMP_BINDING_3"/>
    <property type="match status" value="1"/>
</dbReference>
<keyword evidence="2" id="KW-0285">Flavoprotein</keyword>
<evidence type="ECO:0000313" key="5">
    <source>
        <dbReference type="EMBL" id="SCB10766.1"/>
    </source>
</evidence>